<proteinExistence type="inferred from homology"/>
<evidence type="ECO:0000259" key="5">
    <source>
        <dbReference type="PROSITE" id="PS50893"/>
    </source>
</evidence>
<keyword evidence="4 6" id="KW-0067">ATP-binding</keyword>
<dbReference type="SUPFAM" id="SSF52540">
    <property type="entry name" value="P-loop containing nucleoside triphosphate hydrolases"/>
    <property type="match status" value="1"/>
</dbReference>
<organism evidence="6 7">
    <name type="scientific">Shinella sumterensis</name>
    <dbReference type="NCBI Taxonomy" id="1967501"/>
    <lineage>
        <taxon>Bacteria</taxon>
        <taxon>Pseudomonadati</taxon>
        <taxon>Pseudomonadota</taxon>
        <taxon>Alphaproteobacteria</taxon>
        <taxon>Hyphomicrobiales</taxon>
        <taxon>Rhizobiaceae</taxon>
        <taxon>Shinella</taxon>
    </lineage>
</organism>
<keyword evidence="6" id="KW-0614">Plasmid</keyword>
<geneLocation type="plasmid" evidence="6 7">
    <name>unnamed1</name>
</geneLocation>
<dbReference type="GO" id="GO:0016887">
    <property type="term" value="F:ATP hydrolysis activity"/>
    <property type="evidence" value="ECO:0007669"/>
    <property type="project" value="InterPro"/>
</dbReference>
<sequence length="262" mass="28646">MEQAPKLALMGVSRTFGDLTALSSTELAVKPGEFISVVGPSGCGKSTMFNIVAGVLQPSTGKVLIDGKDVTNQSGHVGYMLQKDLLLPWRTVLDNIVLGAVLKGGASRAERDEGVALARRYGLGDFINHYPAALSGGMRQRVALMRTLAMHHDVMLLDEPFGALDSQTRLSMQQWLLSVWEKEKRTIVFVTHDIDEAIFLADRVVVMTPRPGRIHEIIDVPIERPRPVSSLTRPEFVALKQRILGTIYNNASPANEEAAPHA</sequence>
<evidence type="ECO:0000313" key="7">
    <source>
        <dbReference type="Proteomes" id="UP001234585"/>
    </source>
</evidence>
<evidence type="ECO:0000256" key="2">
    <source>
        <dbReference type="ARBA" id="ARBA00022448"/>
    </source>
</evidence>
<dbReference type="CDD" id="cd03293">
    <property type="entry name" value="ABC_NrtD_SsuB_transporters"/>
    <property type="match status" value="1"/>
</dbReference>
<keyword evidence="2" id="KW-0813">Transport</keyword>
<dbReference type="InterPro" id="IPR050166">
    <property type="entry name" value="ABC_transporter_ATP-bind"/>
</dbReference>
<dbReference type="PANTHER" id="PTHR42788">
    <property type="entry name" value="TAURINE IMPORT ATP-BINDING PROTEIN-RELATED"/>
    <property type="match status" value="1"/>
</dbReference>
<keyword evidence="3" id="KW-0547">Nucleotide-binding</keyword>
<dbReference type="Proteomes" id="UP001234585">
    <property type="component" value="Plasmid unnamed1"/>
</dbReference>
<dbReference type="EMBL" id="CP132303">
    <property type="protein sequence ID" value="WLS00314.1"/>
    <property type="molecule type" value="Genomic_DNA"/>
</dbReference>
<dbReference type="InterPro" id="IPR003593">
    <property type="entry name" value="AAA+_ATPase"/>
</dbReference>
<feature type="domain" description="ABC transporter" evidence="5">
    <location>
        <begin position="7"/>
        <end position="230"/>
    </location>
</feature>
<dbReference type="AlphaFoldDB" id="A0AA50CQP3"/>
<dbReference type="RefSeq" id="WP_306039905.1">
    <property type="nucleotide sequence ID" value="NZ_CP132303.1"/>
</dbReference>
<evidence type="ECO:0000313" key="6">
    <source>
        <dbReference type="EMBL" id="WLS00314.1"/>
    </source>
</evidence>
<comment type="similarity">
    <text evidence="1">Belongs to the ABC transporter superfamily.</text>
</comment>
<dbReference type="PANTHER" id="PTHR42788:SF2">
    <property type="entry name" value="ABC TRANSPORTER ATP-BINDING PROTEIN"/>
    <property type="match status" value="1"/>
</dbReference>
<name>A0AA50CQP3_9HYPH</name>
<evidence type="ECO:0000256" key="1">
    <source>
        <dbReference type="ARBA" id="ARBA00005417"/>
    </source>
</evidence>
<dbReference type="InterPro" id="IPR027417">
    <property type="entry name" value="P-loop_NTPase"/>
</dbReference>
<gene>
    <name evidence="6" type="ORF">Q9313_19805</name>
</gene>
<dbReference type="Pfam" id="PF00005">
    <property type="entry name" value="ABC_tran"/>
    <property type="match status" value="1"/>
</dbReference>
<dbReference type="GO" id="GO:0005524">
    <property type="term" value="F:ATP binding"/>
    <property type="evidence" value="ECO:0007669"/>
    <property type="project" value="UniProtKB-KW"/>
</dbReference>
<dbReference type="PROSITE" id="PS50893">
    <property type="entry name" value="ABC_TRANSPORTER_2"/>
    <property type="match status" value="1"/>
</dbReference>
<keyword evidence="7" id="KW-1185">Reference proteome</keyword>
<evidence type="ECO:0000256" key="3">
    <source>
        <dbReference type="ARBA" id="ARBA00022741"/>
    </source>
</evidence>
<protein>
    <submittedName>
        <fullName evidence="6">ABC transporter ATP-binding protein</fullName>
    </submittedName>
</protein>
<accession>A0AA50CQP3</accession>
<dbReference type="SMART" id="SM00382">
    <property type="entry name" value="AAA"/>
    <property type="match status" value="1"/>
</dbReference>
<reference evidence="6 7" key="1">
    <citation type="submission" date="2023-08" db="EMBL/GenBank/DDBJ databases">
        <title>Pathogen: clinical or host-associated sample.</title>
        <authorList>
            <person name="Hergert J."/>
            <person name="Casey R."/>
            <person name="Wagner J."/>
            <person name="Young E.L."/>
            <person name="Oakeson K.F."/>
        </authorList>
    </citation>
    <scope>NUCLEOTIDE SEQUENCE [LARGE SCALE GENOMIC DNA]</scope>
    <source>
        <strain evidence="6 7">1760953</strain>
        <plasmid evidence="6 7">unnamed1</plasmid>
    </source>
</reference>
<evidence type="ECO:0000256" key="4">
    <source>
        <dbReference type="ARBA" id="ARBA00022840"/>
    </source>
</evidence>
<dbReference type="InterPro" id="IPR003439">
    <property type="entry name" value="ABC_transporter-like_ATP-bd"/>
</dbReference>
<dbReference type="Gene3D" id="3.40.50.300">
    <property type="entry name" value="P-loop containing nucleotide triphosphate hydrolases"/>
    <property type="match status" value="1"/>
</dbReference>